<dbReference type="EMBL" id="CP016616">
    <property type="protein sequence ID" value="ANY79611.1"/>
    <property type="molecule type" value="Genomic_DNA"/>
</dbReference>
<dbReference type="OrthoDB" id="7809559at2"/>
<dbReference type="InterPro" id="IPR015424">
    <property type="entry name" value="PyrdxlP-dep_Trfase"/>
</dbReference>
<dbReference type="PANTHER" id="PTHR32328:SF0">
    <property type="entry name" value="L-SERYL-TRNA(SEC) SELENIUM TRANSFERASE"/>
    <property type="match status" value="1"/>
</dbReference>
<gene>
    <name evidence="5" type="ORF">BB934_16400</name>
</gene>
<dbReference type="Pfam" id="PF03841">
    <property type="entry name" value="SelA"/>
    <property type="match status" value="1"/>
</dbReference>
<name>A0A1B2EI05_9HYPH</name>
<accession>A0A1B2EI05</accession>
<evidence type="ECO:0008006" key="6">
    <source>
        <dbReference type="Google" id="ProtNLM"/>
    </source>
</evidence>
<dbReference type="Gene3D" id="3.40.640.10">
    <property type="entry name" value="Type I PLP-dependent aspartate aminotransferase-like (Major domain)"/>
    <property type="match status" value="1"/>
</dbReference>
<evidence type="ECO:0000256" key="1">
    <source>
        <dbReference type="ARBA" id="ARBA00001933"/>
    </source>
</evidence>
<evidence type="ECO:0000313" key="5">
    <source>
        <dbReference type="EMBL" id="ANY79611.1"/>
    </source>
</evidence>
<dbReference type="KEGG" id="moc:BB934_16400"/>
<protein>
    <recommendedName>
        <fullName evidence="6">Aminotransferase class V domain-containing protein</fullName>
    </recommendedName>
</protein>
<sequence length="399" mass="42879">MTQNDIRPDLGLRPIINVSGTMTSLGASIVVPEAVATVSAILPQFVEIGDLQKKASRTIARLCGAEAGFVTASCSAAITLAIAGAMTGCDLAAVERLPNTDGLKNEVLIMTGHMVGYGAPVEQGIRLSGAKVVPVGQATSAHGYQLNGAINERTAAAVYVVSHHTVQYGQIPLKEFVEICHARGVPVIVDAASEYDLKGFLATGADIALYSSHKFLGGPTGGIVAGRTELVRATYMQNMGIGRGMKIGKEGILGTIAALEAWEKRDHAAVRERETRYLELWEQTLSGRPGVTPIREADPTNNPLDRLKVAIEPKGAHITAWDLADALAAGQTPIIVRDHEVEHGYFYLDPCNLHPGQERIVAERLVEELDKARRSNEIIATSLDTRRNRASRAIMRWPE</sequence>
<dbReference type="PANTHER" id="PTHR32328">
    <property type="entry name" value="L-SERYL-TRNA(SEC) SELENIUM TRANSFERASE"/>
    <property type="match status" value="1"/>
</dbReference>
<comment type="cofactor">
    <cofactor evidence="1 4">
        <name>pyridoxal 5'-phosphate</name>
        <dbReference type="ChEBI" id="CHEBI:597326"/>
    </cofactor>
</comment>
<evidence type="ECO:0000256" key="2">
    <source>
        <dbReference type="ARBA" id="ARBA00022898"/>
    </source>
</evidence>
<dbReference type="RefSeq" id="WP_099510630.1">
    <property type="nucleotide sequence ID" value="NZ_CP016616.1"/>
</dbReference>
<proteinExistence type="inferred from homology"/>
<dbReference type="InterPro" id="IPR015421">
    <property type="entry name" value="PyrdxlP-dep_Trfase_major"/>
</dbReference>
<dbReference type="InterPro" id="IPR018319">
    <property type="entry name" value="SelA-like"/>
</dbReference>
<dbReference type="AlphaFoldDB" id="A0A1B2EI05"/>
<dbReference type="GO" id="GO:0004125">
    <property type="term" value="F:L-seryl-tRNA(Sec) selenium transferase activity"/>
    <property type="evidence" value="ECO:0007669"/>
    <property type="project" value="TreeGrafter"/>
</dbReference>
<organism evidence="5">
    <name type="scientific">Microvirga ossetica</name>
    <dbReference type="NCBI Taxonomy" id="1882682"/>
    <lineage>
        <taxon>Bacteria</taxon>
        <taxon>Pseudomonadati</taxon>
        <taxon>Pseudomonadota</taxon>
        <taxon>Alphaproteobacteria</taxon>
        <taxon>Hyphomicrobiales</taxon>
        <taxon>Methylobacteriaceae</taxon>
        <taxon>Microvirga</taxon>
    </lineage>
</organism>
<feature type="modified residue" description="N6-(pyridoxal phosphate)lysine" evidence="4">
    <location>
        <position position="214"/>
    </location>
</feature>
<evidence type="ECO:0000256" key="4">
    <source>
        <dbReference type="PIRSR" id="PIRSR618319-50"/>
    </source>
</evidence>
<keyword evidence="2 4" id="KW-0663">Pyridoxal phosphate</keyword>
<evidence type="ECO:0000256" key="3">
    <source>
        <dbReference type="ARBA" id="ARBA00044507"/>
    </source>
</evidence>
<dbReference type="SUPFAM" id="SSF53383">
    <property type="entry name" value="PLP-dependent transferases"/>
    <property type="match status" value="1"/>
</dbReference>
<reference evidence="5" key="1">
    <citation type="submission" date="2016-07" db="EMBL/GenBank/DDBJ databases">
        <title>Microvirga ossetica sp. nov. a new species of rhizobia isolated from root nodules of the legume species Vicia alpestris Steven originated from North Ossetia region in the Caucasus.</title>
        <authorList>
            <person name="Safronova V.I."/>
            <person name="Kuznetsova I.G."/>
            <person name="Sazanova A.L."/>
            <person name="Belimov A."/>
            <person name="Andronov E."/>
            <person name="Osledkin Y.S."/>
            <person name="Onishchuk O.P."/>
            <person name="Kurchak O.N."/>
            <person name="Shaposhnikov A.I."/>
            <person name="Willems A."/>
            <person name="Tikhonovich I.A."/>
        </authorList>
    </citation>
    <scope>NUCLEOTIDE SEQUENCE [LARGE SCALE GENOMIC DNA]</scope>
    <source>
        <strain evidence="5">V5/3M</strain>
    </source>
</reference>
<comment type="similarity">
    <text evidence="3">Belongs to the SelA family.</text>
</comment>